<feature type="transmembrane region" description="Helical" evidence="5">
    <location>
        <begin position="157"/>
        <end position="176"/>
    </location>
</feature>
<organism evidence="6">
    <name type="scientific">Salvia splendens</name>
    <name type="common">Scarlet sage</name>
    <dbReference type="NCBI Taxonomy" id="180675"/>
    <lineage>
        <taxon>Eukaryota</taxon>
        <taxon>Viridiplantae</taxon>
        <taxon>Streptophyta</taxon>
        <taxon>Embryophyta</taxon>
        <taxon>Tracheophyta</taxon>
        <taxon>Spermatophyta</taxon>
        <taxon>Magnoliopsida</taxon>
        <taxon>eudicotyledons</taxon>
        <taxon>Gunneridae</taxon>
        <taxon>Pentapetalae</taxon>
        <taxon>asterids</taxon>
        <taxon>lamiids</taxon>
        <taxon>Lamiales</taxon>
        <taxon>Lamiaceae</taxon>
        <taxon>Nepetoideae</taxon>
        <taxon>Mentheae</taxon>
        <taxon>Salviinae</taxon>
        <taxon>Salvia</taxon>
        <taxon>Salvia subgen. Calosphace</taxon>
        <taxon>core Calosphace</taxon>
    </lineage>
</organism>
<evidence type="ECO:0000313" key="6">
    <source>
        <dbReference type="EMBL" id="KAG6434584.1"/>
    </source>
</evidence>
<reference evidence="6" key="1">
    <citation type="submission" date="2018-01" db="EMBL/GenBank/DDBJ databases">
        <authorList>
            <person name="Mao J.F."/>
        </authorList>
    </citation>
    <scope>NUCLEOTIDE SEQUENCE</scope>
    <source>
        <strain evidence="6">Huo1</strain>
        <tissue evidence="6">Leaf</tissue>
    </source>
</reference>
<evidence type="ECO:0000256" key="2">
    <source>
        <dbReference type="ARBA" id="ARBA00022692"/>
    </source>
</evidence>
<dbReference type="InterPro" id="IPR018499">
    <property type="entry name" value="Tetraspanin/Peripherin"/>
</dbReference>
<feature type="transmembrane region" description="Helical" evidence="5">
    <location>
        <begin position="107"/>
        <end position="128"/>
    </location>
</feature>
<proteinExistence type="predicted"/>
<protein>
    <submittedName>
        <fullName evidence="6">Uncharacterized protein</fullName>
    </submittedName>
</protein>
<gene>
    <name evidence="6" type="ORF">SASPL_106222</name>
</gene>
<evidence type="ECO:0000256" key="5">
    <source>
        <dbReference type="SAM" id="Phobius"/>
    </source>
</evidence>
<dbReference type="EMBL" id="PNBA02000002">
    <property type="protein sequence ID" value="KAG6434584.1"/>
    <property type="molecule type" value="Genomic_DNA"/>
</dbReference>
<evidence type="ECO:0000256" key="4">
    <source>
        <dbReference type="ARBA" id="ARBA00023136"/>
    </source>
</evidence>
<keyword evidence="2 5" id="KW-0812">Transmembrane</keyword>
<evidence type="ECO:0000313" key="7">
    <source>
        <dbReference type="Proteomes" id="UP000298416"/>
    </source>
</evidence>
<dbReference type="GO" id="GO:0016020">
    <property type="term" value="C:membrane"/>
    <property type="evidence" value="ECO:0007669"/>
    <property type="project" value="UniProtKB-SubCell"/>
</dbReference>
<sequence>MRTPCSHTCLAFILKFLNFLNAFVGVVIIIYCAYVLNQLHHHPPPNDSGFRPISGVFSPDDALSSNFSSLPAPWFTYAFLATGILIVFISFVGFIGAEAISGCCLCFYAVLTTVFILSEVGLVIFIALDRQWEKDIPSDPTGELDRLWTFINDNADVFMWVGIVILSVQARFRLLYDYTSMSIMIFYFVSMSNSELRVCLVVLMMPCNIYYHIFRKVLSVLLAVVLISLVSSQNEDDDLEGEYGFRNSSREPLVSPYSGQASGSARGDSDIWSLRMREKLNSERNKCLVMFQSSNTGAVLVRLHMLLMDLIPPPAAAATRNQNLVNPKASADDVMKCE</sequence>
<keyword evidence="4 5" id="KW-0472">Membrane</keyword>
<evidence type="ECO:0000256" key="1">
    <source>
        <dbReference type="ARBA" id="ARBA00004141"/>
    </source>
</evidence>
<dbReference type="Pfam" id="PF00335">
    <property type="entry name" value="Tetraspanin"/>
    <property type="match status" value="1"/>
</dbReference>
<reference evidence="6" key="2">
    <citation type="submission" date="2020-08" db="EMBL/GenBank/DDBJ databases">
        <title>Plant Genome Project.</title>
        <authorList>
            <person name="Zhang R.-G."/>
        </authorList>
    </citation>
    <scope>NUCLEOTIDE SEQUENCE</scope>
    <source>
        <strain evidence="6">Huo1</strain>
        <tissue evidence="6">Leaf</tissue>
    </source>
</reference>
<dbReference type="AlphaFoldDB" id="A0A8X8YMG7"/>
<evidence type="ECO:0000256" key="3">
    <source>
        <dbReference type="ARBA" id="ARBA00022989"/>
    </source>
</evidence>
<name>A0A8X8YMG7_SALSN</name>
<comment type="caution">
    <text evidence="6">The sequence shown here is derived from an EMBL/GenBank/DDBJ whole genome shotgun (WGS) entry which is preliminary data.</text>
</comment>
<dbReference type="Proteomes" id="UP000298416">
    <property type="component" value="Unassembled WGS sequence"/>
</dbReference>
<accession>A0A8X8YMG7</accession>
<feature type="transmembrane region" description="Helical" evidence="5">
    <location>
        <begin position="12"/>
        <end position="36"/>
    </location>
</feature>
<comment type="subcellular location">
    <subcellularLocation>
        <location evidence="1">Membrane</location>
        <topology evidence="1">Multi-pass membrane protein</topology>
    </subcellularLocation>
</comment>
<feature type="transmembrane region" description="Helical" evidence="5">
    <location>
        <begin position="74"/>
        <end position="95"/>
    </location>
</feature>
<keyword evidence="3 5" id="KW-1133">Transmembrane helix</keyword>
<keyword evidence="7" id="KW-1185">Reference proteome</keyword>